<feature type="region of interest" description="Disordered" evidence="6">
    <location>
        <begin position="1"/>
        <end position="48"/>
    </location>
</feature>
<feature type="transmembrane region" description="Helical" evidence="7">
    <location>
        <begin position="462"/>
        <end position="481"/>
    </location>
</feature>
<dbReference type="GO" id="GO:0004674">
    <property type="term" value="F:protein serine/threonine kinase activity"/>
    <property type="evidence" value="ECO:0007669"/>
    <property type="project" value="UniProtKB-EC"/>
</dbReference>
<feature type="transmembrane region" description="Helical" evidence="7">
    <location>
        <begin position="752"/>
        <end position="769"/>
    </location>
</feature>
<keyword evidence="3 9" id="KW-0418">Kinase</keyword>
<dbReference type="PROSITE" id="PS00108">
    <property type="entry name" value="PROTEIN_KINASE_ST"/>
    <property type="match status" value="1"/>
</dbReference>
<evidence type="ECO:0000313" key="10">
    <source>
        <dbReference type="Proteomes" id="UP000316213"/>
    </source>
</evidence>
<dbReference type="InterPro" id="IPR017441">
    <property type="entry name" value="Protein_kinase_ATP_BS"/>
</dbReference>
<dbReference type="Pfam" id="PF00069">
    <property type="entry name" value="Pkinase"/>
    <property type="match status" value="1"/>
</dbReference>
<evidence type="ECO:0000256" key="1">
    <source>
        <dbReference type="ARBA" id="ARBA00022679"/>
    </source>
</evidence>
<proteinExistence type="predicted"/>
<dbReference type="PROSITE" id="PS50011">
    <property type="entry name" value="PROTEIN_KINASE_DOM"/>
    <property type="match status" value="1"/>
</dbReference>
<comment type="caution">
    <text evidence="9">The sequence shown here is derived from an EMBL/GenBank/DDBJ whole genome shotgun (WGS) entry which is preliminary data.</text>
</comment>
<dbReference type="Gene3D" id="3.30.200.20">
    <property type="entry name" value="Phosphorylase Kinase, domain 1"/>
    <property type="match status" value="1"/>
</dbReference>
<feature type="transmembrane region" description="Helical" evidence="7">
    <location>
        <begin position="667"/>
        <end position="687"/>
    </location>
</feature>
<evidence type="ECO:0000256" key="2">
    <source>
        <dbReference type="ARBA" id="ARBA00022741"/>
    </source>
</evidence>
<evidence type="ECO:0000256" key="7">
    <source>
        <dbReference type="SAM" id="Phobius"/>
    </source>
</evidence>
<gene>
    <name evidence="9" type="primary">pknB_24</name>
    <name evidence="9" type="ORF">Pla100_51960</name>
</gene>
<accession>A0A5C5ZWD5</accession>
<keyword evidence="7" id="KW-1133">Transmembrane helix</keyword>
<evidence type="ECO:0000259" key="8">
    <source>
        <dbReference type="PROSITE" id="PS50011"/>
    </source>
</evidence>
<dbReference type="PANTHER" id="PTHR43289">
    <property type="entry name" value="MITOGEN-ACTIVATED PROTEIN KINASE KINASE KINASE 20-RELATED"/>
    <property type="match status" value="1"/>
</dbReference>
<keyword evidence="2 5" id="KW-0547">Nucleotide-binding</keyword>
<dbReference type="EC" id="2.7.11.1" evidence="9"/>
<keyword evidence="1 9" id="KW-0808">Transferase</keyword>
<dbReference type="CDD" id="cd14014">
    <property type="entry name" value="STKc_PknB_like"/>
    <property type="match status" value="1"/>
</dbReference>
<dbReference type="InterPro" id="IPR008271">
    <property type="entry name" value="Ser/Thr_kinase_AS"/>
</dbReference>
<dbReference type="InterPro" id="IPR000719">
    <property type="entry name" value="Prot_kinase_dom"/>
</dbReference>
<dbReference type="InterPro" id="IPR011009">
    <property type="entry name" value="Kinase-like_dom_sf"/>
</dbReference>
<feature type="transmembrane region" description="Helical" evidence="7">
    <location>
        <begin position="726"/>
        <end position="745"/>
    </location>
</feature>
<reference evidence="9 10" key="1">
    <citation type="submission" date="2019-02" db="EMBL/GenBank/DDBJ databases">
        <title>Deep-cultivation of Planctomycetes and their phenomic and genomic characterization uncovers novel biology.</title>
        <authorList>
            <person name="Wiegand S."/>
            <person name="Jogler M."/>
            <person name="Boedeker C."/>
            <person name="Pinto D."/>
            <person name="Vollmers J."/>
            <person name="Rivas-Marin E."/>
            <person name="Kohn T."/>
            <person name="Peeters S.H."/>
            <person name="Heuer A."/>
            <person name="Rast P."/>
            <person name="Oberbeckmann S."/>
            <person name="Bunk B."/>
            <person name="Jeske O."/>
            <person name="Meyerdierks A."/>
            <person name="Storesund J.E."/>
            <person name="Kallscheuer N."/>
            <person name="Luecker S."/>
            <person name="Lage O.M."/>
            <person name="Pohl T."/>
            <person name="Merkel B.J."/>
            <person name="Hornburger P."/>
            <person name="Mueller R.-W."/>
            <person name="Bruemmer F."/>
            <person name="Labrenz M."/>
            <person name="Spormann A.M."/>
            <person name="Op Den Camp H."/>
            <person name="Overmann J."/>
            <person name="Amann R."/>
            <person name="Jetten M.S.M."/>
            <person name="Mascher T."/>
            <person name="Medema M.H."/>
            <person name="Devos D.P."/>
            <person name="Kaster A.-K."/>
            <person name="Ovreas L."/>
            <person name="Rohde M."/>
            <person name="Galperin M.Y."/>
            <person name="Jogler C."/>
        </authorList>
    </citation>
    <scope>NUCLEOTIDE SEQUENCE [LARGE SCALE GENOMIC DNA]</scope>
    <source>
        <strain evidence="9 10">Pla100</strain>
    </source>
</reference>
<evidence type="ECO:0000256" key="4">
    <source>
        <dbReference type="ARBA" id="ARBA00022840"/>
    </source>
</evidence>
<dbReference type="Proteomes" id="UP000316213">
    <property type="component" value="Unassembled WGS sequence"/>
</dbReference>
<keyword evidence="10" id="KW-1185">Reference proteome</keyword>
<dbReference type="SMART" id="SM00220">
    <property type="entry name" value="S_TKc"/>
    <property type="match status" value="1"/>
</dbReference>
<keyword evidence="7" id="KW-0472">Membrane</keyword>
<dbReference type="EMBL" id="SJPM01000015">
    <property type="protein sequence ID" value="TWT91348.1"/>
    <property type="molecule type" value="Genomic_DNA"/>
</dbReference>
<dbReference type="AlphaFoldDB" id="A0A5C5ZWD5"/>
<dbReference type="Gene3D" id="1.10.510.10">
    <property type="entry name" value="Transferase(Phosphotransferase) domain 1"/>
    <property type="match status" value="1"/>
</dbReference>
<evidence type="ECO:0000256" key="6">
    <source>
        <dbReference type="SAM" id="MobiDB-lite"/>
    </source>
</evidence>
<evidence type="ECO:0000256" key="5">
    <source>
        <dbReference type="PROSITE-ProRule" id="PRU10141"/>
    </source>
</evidence>
<evidence type="ECO:0000256" key="3">
    <source>
        <dbReference type="ARBA" id="ARBA00022777"/>
    </source>
</evidence>
<dbReference type="SUPFAM" id="SSF56112">
    <property type="entry name" value="Protein kinase-like (PK-like)"/>
    <property type="match status" value="1"/>
</dbReference>
<evidence type="ECO:0000313" key="9">
    <source>
        <dbReference type="EMBL" id="TWT91348.1"/>
    </source>
</evidence>
<keyword evidence="4 5" id="KW-0067">ATP-binding</keyword>
<feature type="domain" description="Protein kinase" evidence="8">
    <location>
        <begin position="53"/>
        <end position="331"/>
    </location>
</feature>
<feature type="transmembrane region" description="Helical" evidence="7">
    <location>
        <begin position="781"/>
        <end position="800"/>
    </location>
</feature>
<feature type="transmembrane region" description="Helical" evidence="7">
    <location>
        <begin position="437"/>
        <end position="456"/>
    </location>
</feature>
<protein>
    <submittedName>
        <fullName evidence="9">Serine/threonine-protein kinase PknB</fullName>
        <ecNumber evidence="9">2.7.11.1</ecNumber>
    </submittedName>
</protein>
<dbReference type="PANTHER" id="PTHR43289:SF6">
    <property type="entry name" value="SERINE_THREONINE-PROTEIN KINASE NEKL-3"/>
    <property type="match status" value="1"/>
</dbReference>
<dbReference type="PROSITE" id="PS00107">
    <property type="entry name" value="PROTEIN_KINASE_ATP"/>
    <property type="match status" value="1"/>
</dbReference>
<feature type="binding site" evidence="5">
    <location>
        <position position="82"/>
    </location>
    <ligand>
        <name>ATP</name>
        <dbReference type="ChEBI" id="CHEBI:30616"/>
    </ligand>
</feature>
<feature type="transmembrane region" description="Helical" evidence="7">
    <location>
        <begin position="367"/>
        <end position="389"/>
    </location>
</feature>
<keyword evidence="7" id="KW-0812">Transmembrane</keyword>
<feature type="transmembrane region" description="Helical" evidence="7">
    <location>
        <begin position="395"/>
        <end position="416"/>
    </location>
</feature>
<organism evidence="9 10">
    <name type="scientific">Neorhodopirellula pilleata</name>
    <dbReference type="NCBI Taxonomy" id="2714738"/>
    <lineage>
        <taxon>Bacteria</taxon>
        <taxon>Pseudomonadati</taxon>
        <taxon>Planctomycetota</taxon>
        <taxon>Planctomycetia</taxon>
        <taxon>Pirellulales</taxon>
        <taxon>Pirellulaceae</taxon>
        <taxon>Neorhodopirellula</taxon>
    </lineage>
</organism>
<name>A0A5C5ZWD5_9BACT</name>
<dbReference type="GO" id="GO:0005524">
    <property type="term" value="F:ATP binding"/>
    <property type="evidence" value="ECO:0007669"/>
    <property type="project" value="UniProtKB-UniRule"/>
</dbReference>
<sequence length="807" mass="89296">MPIPPAERGSVNETLDGFSGEEVGEWDSLNDSIDESNGRNPDQPPKDIMLGGYRMIRELGRGAMGRVFVAEQISLQRQVAVKTIQSSMMHNPRSMARFTREAYAAAQLNHPNVVQIFDMGCEKSLHFFSMEMVDGGTLSAEIKRDGKIAPDVALRYILQAARGLRHAHDAGMVHRDIKPDNLLLSKQGLVKVADLGLVKVTDGDSEDENAGGDNHHRADDVHLTSAGAAMGTPMYMAPEQADSASEVDHRADIYSLGCTLYAMVTGNPPFTGSTVEEVITKHKCEAIKRPELIFRHIPAELGELTERMTAKRVEDRFQSMPELIQAIENFLGIGDQEGFSPTDEQIQVIYSSAESLKQLPLRRWRGVLVRLFLLSWAVLPSGAILLTFMAPQAGIVLFALSIAWLASTFATSLLIGTVRGDSVVSSKLRQLAWGSRWLDRITWLLSALMLVGIVIISGQVLVMTVAGICGVLVAGVTYVRVTRPWIGHRHRIRDKVEPTIARLRLMGYDEPVIRDFVAKFSGDQWEDLYELLFGYNAKIQQREQLHRQDRFKKMPKFEAWRDVIVRWVDARLDKIQRQRSQKHLRVVEEASLVAEGASATQARAMATAVSEAIVATARPSQRSREEDPLAARLRRKAMYARACSDAKKMTASERIERLVRRVVDPIIGARTRFLVAVALWGAIVLRLHQNGFGLEDGFSNLANLSLQYSLEPLRLPLLSAEIAQKLGAWTTGLAGVWLLLSCFFISRRKSAIVTLIGAGICVLGLPIGIPVLSSMVSTESVGVIVGLGGSLIACYLLRWIPVPFLKD</sequence>